<gene>
    <name evidence="2" type="ordered locus">PMM1245</name>
</gene>
<evidence type="ECO:0000256" key="1">
    <source>
        <dbReference type="SAM" id="Phobius"/>
    </source>
</evidence>
<sequence length="126" mass="14993">MEYPSKSHLRKSGILFSILFIIVFSIIPYLLHQQMKVFPLFFSLLITTISIFSPYKLRRPYSFWIRLGNILGRLNSKLILGLFFYFMITPFSILRNLIKMIFKIRTRKQTNSVNIPSTDLNFTDQY</sequence>
<dbReference type="RefSeq" id="WP_011132879.1">
    <property type="nucleotide sequence ID" value="NC_005072.1"/>
</dbReference>
<dbReference type="HOGENOM" id="CLU_1979553_0_0_3"/>
<evidence type="ECO:0008006" key="4">
    <source>
        <dbReference type="Google" id="ProtNLM"/>
    </source>
</evidence>
<dbReference type="EMBL" id="BX548174">
    <property type="protein sequence ID" value="CAE19704.1"/>
    <property type="molecule type" value="Genomic_DNA"/>
</dbReference>
<dbReference type="Pfam" id="PF19588">
    <property type="entry name" value="SxtJ"/>
    <property type="match status" value="1"/>
</dbReference>
<keyword evidence="1" id="KW-0472">Membrane</keyword>
<feature type="transmembrane region" description="Helical" evidence="1">
    <location>
        <begin position="37"/>
        <end position="57"/>
    </location>
</feature>
<dbReference type="InterPro" id="IPR045781">
    <property type="entry name" value="SxtJ"/>
</dbReference>
<feature type="transmembrane region" description="Helical" evidence="1">
    <location>
        <begin position="78"/>
        <end position="98"/>
    </location>
</feature>
<reference evidence="2 3" key="1">
    <citation type="journal article" date="2003" name="Nature">
        <title>Genome divergence in two Prochlorococcus ecotypes reflects oceanic niche differentiation.</title>
        <authorList>
            <person name="Rocap G."/>
            <person name="Larimer F.W."/>
            <person name="Lamerdin J.E."/>
            <person name="Malfatti S."/>
            <person name="Chain P."/>
            <person name="Ahlgren N.A."/>
            <person name="Arellano A."/>
            <person name="Coleman M."/>
            <person name="Hauser L."/>
            <person name="Hess W.R."/>
            <person name="Johnson Z.I."/>
            <person name="Land M.L."/>
            <person name="Lindell D."/>
            <person name="Post A.F."/>
            <person name="Regala W."/>
            <person name="Shah M."/>
            <person name="Shaw S.L."/>
            <person name="Steglich C."/>
            <person name="Sullivan M.B."/>
            <person name="Ting C.S."/>
            <person name="Tolonen A."/>
            <person name="Webb E.A."/>
            <person name="Zinser E.R."/>
            <person name="Chisholm S.W."/>
        </authorList>
    </citation>
    <scope>NUCLEOTIDE SEQUENCE [LARGE SCALE GENOMIC DNA]</scope>
    <source>
        <strain evidence="3">CCMP1986 / NIES-2087 / MED4</strain>
    </source>
</reference>
<dbReference type="KEGG" id="pmm:PMM1245"/>
<keyword evidence="1" id="KW-1133">Transmembrane helix</keyword>
<protein>
    <recommendedName>
        <fullName evidence="4">SxtJ</fullName>
    </recommendedName>
</protein>
<dbReference type="AlphaFoldDB" id="Q7V0L1"/>
<evidence type="ECO:0000313" key="3">
    <source>
        <dbReference type="Proteomes" id="UP000001026"/>
    </source>
</evidence>
<name>Q7V0L1_PROMP</name>
<dbReference type="STRING" id="59919.PMM1245"/>
<organism evidence="2 3">
    <name type="scientific">Prochlorococcus marinus subsp. pastoris (strain CCMP1986 / NIES-2087 / MED4)</name>
    <dbReference type="NCBI Taxonomy" id="59919"/>
    <lineage>
        <taxon>Bacteria</taxon>
        <taxon>Bacillati</taxon>
        <taxon>Cyanobacteriota</taxon>
        <taxon>Cyanophyceae</taxon>
        <taxon>Synechococcales</taxon>
        <taxon>Prochlorococcaceae</taxon>
        <taxon>Prochlorococcus</taxon>
    </lineage>
</organism>
<accession>Q7V0L1</accession>
<proteinExistence type="predicted"/>
<feature type="transmembrane region" description="Helical" evidence="1">
    <location>
        <begin position="12"/>
        <end position="31"/>
    </location>
</feature>
<keyword evidence="1" id="KW-0812">Transmembrane</keyword>
<dbReference type="Proteomes" id="UP000001026">
    <property type="component" value="Chromosome"/>
</dbReference>
<evidence type="ECO:0000313" key="2">
    <source>
        <dbReference type="EMBL" id="CAE19704.1"/>
    </source>
</evidence>